<comment type="caution">
    <text evidence="5">The sequence shown here is derived from an EMBL/GenBank/DDBJ whole genome shotgun (WGS) entry which is preliminary data.</text>
</comment>
<sequence>MSEFDAIFVGAGHNSLACAAHLALKGWKIAVFERSEAIGGAVRTAEYTLPGFRHDFGAMNLSLFAGSAFHRKYANELKNHGLEFAPVADCFASAFPDGKWFGVSNDLEKTAARLAAFSAADAAAWRRLVGAFPGEAEHLFRLLGSPMSARALAGTGWNLWRKKGLAGALDTVRLLLSSPRAWLEENFETPHVRTTLAAWGMHLDFAPDIAGGAVFPYLESMANQSFGMVLGKGGADTIIRALAGMVAAAGGKIATGAEIAEITVSGGKATGVRLASGETHVARKAVIAGVAPKALPGRLLPNGSGDAGFDAAMKTFRHAPGTMMIHLALDDLPDWSAGAELRQFAYVHLAPSLDAMSRVYQQAIAGQLPDKPVLVVGQPTAVDPSRAPQGKHVLWVQVRMLPAEILGDAAGKIAPAHWDAVKDAYAERVLDIIESYAPGLRKKILGHAIFSPLDLERENPNLVGGDQICGSHHLAQNFLFRPARGFARWNTPVSNLFLTGAATWPGAGTGAGSGFMLAQQLGGN</sequence>
<evidence type="ECO:0000256" key="3">
    <source>
        <dbReference type="ARBA" id="ARBA00040298"/>
    </source>
</evidence>
<dbReference type="Pfam" id="PF01593">
    <property type="entry name" value="Amino_oxidase"/>
    <property type="match status" value="1"/>
</dbReference>
<dbReference type="Proteomes" id="UP001280156">
    <property type="component" value="Unassembled WGS sequence"/>
</dbReference>
<dbReference type="SUPFAM" id="SSF51905">
    <property type="entry name" value="FAD/NAD(P)-binding domain"/>
    <property type="match status" value="1"/>
</dbReference>
<dbReference type="Gene3D" id="3.50.50.60">
    <property type="entry name" value="FAD/NAD(P)-binding domain"/>
    <property type="match status" value="2"/>
</dbReference>
<gene>
    <name evidence="5" type="ORF">RFM52_25760</name>
</gene>
<dbReference type="InterPro" id="IPR036188">
    <property type="entry name" value="FAD/NAD-bd_sf"/>
</dbReference>
<organism evidence="5 6">
    <name type="scientific">Mesorhizobium humile</name>
    <dbReference type="NCBI Taxonomy" id="3072313"/>
    <lineage>
        <taxon>Bacteria</taxon>
        <taxon>Pseudomonadati</taxon>
        <taxon>Pseudomonadota</taxon>
        <taxon>Alphaproteobacteria</taxon>
        <taxon>Hyphomicrobiales</taxon>
        <taxon>Phyllobacteriaceae</taxon>
        <taxon>Mesorhizobium</taxon>
    </lineage>
</organism>
<accession>A0ABU4YNL1</accession>
<comment type="function">
    <text evidence="1">Probable oxidoreductase that may play a role as regulator of mitochondrial function.</text>
</comment>
<name>A0ABU4YNL1_9HYPH</name>
<dbReference type="PANTHER" id="PTHR10668">
    <property type="entry name" value="PHYTOENE DEHYDROGENASE"/>
    <property type="match status" value="1"/>
</dbReference>
<protein>
    <recommendedName>
        <fullName evidence="3">Pyridine nucleotide-disulfide oxidoreductase domain-containing protein 2</fullName>
    </recommendedName>
</protein>
<keyword evidence="6" id="KW-1185">Reference proteome</keyword>
<dbReference type="EMBL" id="JAVIIV010000021">
    <property type="protein sequence ID" value="MDX8488576.1"/>
    <property type="molecule type" value="Genomic_DNA"/>
</dbReference>
<dbReference type="RefSeq" id="WP_320294429.1">
    <property type="nucleotide sequence ID" value="NZ_JAVIIU010000002.1"/>
</dbReference>
<proteinExistence type="predicted"/>
<evidence type="ECO:0000256" key="1">
    <source>
        <dbReference type="ARBA" id="ARBA00037217"/>
    </source>
</evidence>
<evidence type="ECO:0000259" key="4">
    <source>
        <dbReference type="Pfam" id="PF01593"/>
    </source>
</evidence>
<evidence type="ECO:0000313" key="6">
    <source>
        <dbReference type="Proteomes" id="UP001280156"/>
    </source>
</evidence>
<comment type="subunit">
    <text evidence="2">Interacts with COX5B; this interaction may contribute to localize PYROXD2 to the inner face of the inner mitochondrial membrane.</text>
</comment>
<evidence type="ECO:0000313" key="5">
    <source>
        <dbReference type="EMBL" id="MDX8488576.1"/>
    </source>
</evidence>
<evidence type="ECO:0000256" key="2">
    <source>
        <dbReference type="ARBA" id="ARBA00038825"/>
    </source>
</evidence>
<feature type="domain" description="Amine oxidase" evidence="4">
    <location>
        <begin position="16"/>
        <end position="435"/>
    </location>
</feature>
<dbReference type="PANTHER" id="PTHR10668:SF103">
    <property type="entry name" value="PYRIDINE NUCLEOTIDE-DISULFIDE OXIDOREDUCTASE DOMAIN-CONTAINING PROTEIN 2"/>
    <property type="match status" value="1"/>
</dbReference>
<dbReference type="Gene3D" id="3.90.660.50">
    <property type="match status" value="1"/>
</dbReference>
<reference evidence="5 6" key="1">
    <citation type="submission" date="2023-08" db="EMBL/GenBank/DDBJ databases">
        <title>Implementing the SeqCode for naming new Mesorhizobium species isolated from Vachellia karroo root nodules.</title>
        <authorList>
            <person name="Van Lill M."/>
        </authorList>
    </citation>
    <scope>NUCLEOTIDE SEQUENCE [LARGE SCALE GENOMIC DNA]</scope>
    <source>
        <strain evidence="5 6">VK2B</strain>
    </source>
</reference>
<dbReference type="InterPro" id="IPR002937">
    <property type="entry name" value="Amino_oxidase"/>
</dbReference>